<dbReference type="RefSeq" id="WP_311668209.1">
    <property type="nucleotide sequence ID" value="NZ_JAVREO010000010.1"/>
</dbReference>
<comment type="caution">
    <text evidence="1">The sequence shown here is derived from an EMBL/GenBank/DDBJ whole genome shotgun (WGS) entry which is preliminary data.</text>
</comment>
<sequence>MVTPENPSPEPPGLADRYAALPDGGGRAVGGRLLTRWREPQRRYHTEDHLRFLLARLDELAGAAADPVAVELAGWYHDAVYDPRGADNEERSAELAETELPVSGRRAEVARLVRLTAGHRPAAGDTNGAVLCDADLAVLAGAPEEYAAYTAAVRQEYGHLPEPAFATGRSEILRQLLARPTLFHTAYGSDHWEPTARHNLATELALLTG</sequence>
<dbReference type="EMBL" id="JAVREO010000010">
    <property type="protein sequence ID" value="MDT0268117.1"/>
    <property type="molecule type" value="Genomic_DNA"/>
</dbReference>
<organism evidence="1 2">
    <name type="scientific">Streptomyces chisholmiae</name>
    <dbReference type="NCBI Taxonomy" id="3075540"/>
    <lineage>
        <taxon>Bacteria</taxon>
        <taxon>Bacillati</taxon>
        <taxon>Actinomycetota</taxon>
        <taxon>Actinomycetes</taxon>
        <taxon>Kitasatosporales</taxon>
        <taxon>Streptomycetaceae</taxon>
        <taxon>Streptomyces</taxon>
    </lineage>
</organism>
<dbReference type="Gene3D" id="1.10.3210.10">
    <property type="entry name" value="Hypothetical protein af1432"/>
    <property type="match status" value="1"/>
</dbReference>
<dbReference type="Proteomes" id="UP001183410">
    <property type="component" value="Unassembled WGS sequence"/>
</dbReference>
<gene>
    <name evidence="1" type="ORF">RM844_17685</name>
</gene>
<dbReference type="InterPro" id="IPR009218">
    <property type="entry name" value="HD_phosphohydro"/>
</dbReference>
<dbReference type="PANTHER" id="PTHR21174:SF0">
    <property type="entry name" value="HD PHOSPHOHYDROLASE FAMILY PROTEIN-RELATED"/>
    <property type="match status" value="1"/>
</dbReference>
<evidence type="ECO:0000313" key="2">
    <source>
        <dbReference type="Proteomes" id="UP001183410"/>
    </source>
</evidence>
<keyword evidence="2" id="KW-1185">Reference proteome</keyword>
<evidence type="ECO:0000313" key="1">
    <source>
        <dbReference type="EMBL" id="MDT0268117.1"/>
    </source>
</evidence>
<protein>
    <submittedName>
        <fullName evidence="1">Metal-dependent phosphohydrolase</fullName>
    </submittedName>
</protein>
<dbReference type="PIRSF" id="PIRSF035170">
    <property type="entry name" value="HD_phosphohydro"/>
    <property type="match status" value="1"/>
</dbReference>
<name>A0ABU2JT72_9ACTN</name>
<accession>A0ABU2JT72</accession>
<reference evidence="2" key="1">
    <citation type="submission" date="2023-07" db="EMBL/GenBank/DDBJ databases">
        <title>30 novel species of actinomycetes from the DSMZ collection.</title>
        <authorList>
            <person name="Nouioui I."/>
        </authorList>
    </citation>
    <scope>NUCLEOTIDE SEQUENCE [LARGE SCALE GENOMIC DNA]</scope>
    <source>
        <strain evidence="2">DSM 44915</strain>
    </source>
</reference>
<dbReference type="PANTHER" id="PTHR21174">
    <property type="match status" value="1"/>
</dbReference>
<dbReference type="SUPFAM" id="SSF109604">
    <property type="entry name" value="HD-domain/PDEase-like"/>
    <property type="match status" value="1"/>
</dbReference>
<proteinExistence type="predicted"/>